<organism evidence="1 2">
    <name type="scientific">Pseudomonas antarctica</name>
    <dbReference type="NCBI Taxonomy" id="219572"/>
    <lineage>
        <taxon>Bacteria</taxon>
        <taxon>Pseudomonadati</taxon>
        <taxon>Pseudomonadota</taxon>
        <taxon>Gammaproteobacteria</taxon>
        <taxon>Pseudomonadales</taxon>
        <taxon>Pseudomonadaceae</taxon>
        <taxon>Pseudomonas</taxon>
    </lineage>
</organism>
<evidence type="ECO:0000313" key="1">
    <source>
        <dbReference type="EMBL" id="ANF85708.1"/>
    </source>
</evidence>
<sequence>MISLDFLQGKVTYDELSMLQESGIEHQAHHLKEDLLQVEYPHGFLIDVGWYPSFDAKGHFQIKVVKDYEWESPTLTLTAQSIDSLIEQLLLAQVSISAELQKTPIH</sequence>
<name>A0A172Z055_9PSED</name>
<dbReference type="RefSeq" id="WP_064451893.1">
    <property type="nucleotide sequence ID" value="NZ_CP015600.1"/>
</dbReference>
<reference evidence="1 2" key="1">
    <citation type="submission" date="2016-05" db="EMBL/GenBank/DDBJ databases">
        <title>Complete genome sequence of Pseudomonas antarctica PAMC 27494.</title>
        <authorList>
            <person name="Lee J."/>
        </authorList>
    </citation>
    <scope>NUCLEOTIDE SEQUENCE [LARGE SCALE GENOMIC DNA]</scope>
    <source>
        <strain evidence="1 2">PAMC 27494</strain>
    </source>
</reference>
<evidence type="ECO:0000313" key="2">
    <source>
        <dbReference type="Proteomes" id="UP000077829"/>
    </source>
</evidence>
<accession>A0A172Z055</accession>
<dbReference type="EMBL" id="CP015600">
    <property type="protein sequence ID" value="ANF85708.1"/>
    <property type="molecule type" value="Genomic_DNA"/>
</dbReference>
<dbReference type="KEGG" id="panr:A7J50_2300"/>
<dbReference type="Proteomes" id="UP000077829">
    <property type="component" value="Chromosome"/>
</dbReference>
<proteinExistence type="predicted"/>
<gene>
    <name evidence="1" type="ORF">A7J50_2300</name>
</gene>
<dbReference type="PATRIC" id="fig|219572.3.peg.2363"/>
<protein>
    <submittedName>
        <fullName evidence="1">Uncharacterized protein</fullName>
    </submittedName>
</protein>
<dbReference type="AlphaFoldDB" id="A0A172Z055"/>